<dbReference type="InterPro" id="IPR029071">
    <property type="entry name" value="Ubiquitin-like_domsf"/>
</dbReference>
<protein>
    <submittedName>
        <fullName evidence="4">UBX domain-containing protein</fullName>
    </submittedName>
</protein>
<dbReference type="WBParaSite" id="ACOC_0000905701-mRNA-1">
    <property type="protein sequence ID" value="ACOC_0000905701-mRNA-1"/>
    <property type="gene ID" value="ACOC_0000905701"/>
</dbReference>
<gene>
    <name evidence="2" type="ORF">ACOC_LOCUS9058</name>
</gene>
<dbReference type="PANTHER" id="PTHR23322:SF1">
    <property type="entry name" value="FAS-ASSOCIATED FACTOR 2"/>
    <property type="match status" value="1"/>
</dbReference>
<dbReference type="PROSITE" id="PS50033">
    <property type="entry name" value="UBX"/>
    <property type="match status" value="1"/>
</dbReference>
<dbReference type="InterPro" id="IPR001012">
    <property type="entry name" value="UBX_dom"/>
</dbReference>
<name>A0A158PJQ3_ANGCS</name>
<sequence>MLDDFGKDCGKIGIPLNLTKTMFMKNGLVSHAPFTLNGTNVSECSSYVYLGGEINMMNHLAPELSIRKRAAWGAFKSIEDVVKRTKNIRLRAHLFDSTEFGLWSADDAMFDADLHHYGRRLHERETNRSGVETRIIGERESSNYLRNMVTVDSNIDNFKEFCGVTEDHLALRFLHHCNGDLQAAVQLYFQAFMGAGLAEKVFVVYMFTPGARHTEDAVQRILADNNFNKTLNDFNMILWGADPRSKAGKDGTAARKMNISTFPCFVALSSRDESMVVKHLRGELIANHAADDYYGKDSIRVLVRYPSGETSQHRFSPDENTQSLFGVIFAKPCCPDYFEAHYGFPRRRLDFYPEELVIFDIIGMFPL</sequence>
<dbReference type="EMBL" id="UYYA01004243">
    <property type="protein sequence ID" value="VDM60643.1"/>
    <property type="molecule type" value="Genomic_DNA"/>
</dbReference>
<reference evidence="2 3" key="2">
    <citation type="submission" date="2018-11" db="EMBL/GenBank/DDBJ databases">
        <authorList>
            <consortium name="Pathogen Informatics"/>
        </authorList>
    </citation>
    <scope>NUCLEOTIDE SEQUENCE [LARGE SCALE GENOMIC DNA]</scope>
    <source>
        <strain evidence="2 3">Costa Rica</strain>
    </source>
</reference>
<dbReference type="Pfam" id="PF14555">
    <property type="entry name" value="UBA_4"/>
    <property type="match status" value="1"/>
</dbReference>
<dbReference type="GO" id="GO:0043130">
    <property type="term" value="F:ubiquitin binding"/>
    <property type="evidence" value="ECO:0007669"/>
    <property type="project" value="TreeGrafter"/>
</dbReference>
<dbReference type="Proteomes" id="UP000267027">
    <property type="component" value="Unassembled WGS sequence"/>
</dbReference>
<evidence type="ECO:0000313" key="4">
    <source>
        <dbReference type="WBParaSite" id="ACOC_0000905701-mRNA-1"/>
    </source>
</evidence>
<feature type="domain" description="UBX" evidence="1">
    <location>
        <begin position="294"/>
        <end position="347"/>
    </location>
</feature>
<proteinExistence type="predicted"/>
<dbReference type="AlphaFoldDB" id="A0A158PJQ3"/>
<dbReference type="OrthoDB" id="5866121at2759"/>
<dbReference type="Pfam" id="PF00789">
    <property type="entry name" value="UBX"/>
    <property type="match status" value="1"/>
</dbReference>
<dbReference type="SUPFAM" id="SSF54236">
    <property type="entry name" value="Ubiquitin-like"/>
    <property type="match status" value="1"/>
</dbReference>
<evidence type="ECO:0000313" key="3">
    <source>
        <dbReference type="Proteomes" id="UP000267027"/>
    </source>
</evidence>
<organism evidence="4">
    <name type="scientific">Angiostrongylus costaricensis</name>
    <name type="common">Nematode worm</name>
    <dbReference type="NCBI Taxonomy" id="334426"/>
    <lineage>
        <taxon>Eukaryota</taxon>
        <taxon>Metazoa</taxon>
        <taxon>Ecdysozoa</taxon>
        <taxon>Nematoda</taxon>
        <taxon>Chromadorea</taxon>
        <taxon>Rhabditida</taxon>
        <taxon>Rhabditina</taxon>
        <taxon>Rhabditomorpha</taxon>
        <taxon>Strongyloidea</taxon>
        <taxon>Metastrongylidae</taxon>
        <taxon>Angiostrongylus</taxon>
    </lineage>
</organism>
<evidence type="ECO:0000259" key="1">
    <source>
        <dbReference type="PROSITE" id="PS50033"/>
    </source>
</evidence>
<dbReference type="GO" id="GO:0036503">
    <property type="term" value="P:ERAD pathway"/>
    <property type="evidence" value="ECO:0007669"/>
    <property type="project" value="TreeGrafter"/>
</dbReference>
<dbReference type="Gene3D" id="3.10.20.90">
    <property type="entry name" value="Phosphatidylinositol 3-kinase Catalytic Subunit, Chain A, domain 1"/>
    <property type="match status" value="1"/>
</dbReference>
<dbReference type="Gene3D" id="3.40.30.10">
    <property type="entry name" value="Glutaredoxin"/>
    <property type="match status" value="1"/>
</dbReference>
<reference evidence="4" key="1">
    <citation type="submission" date="2016-04" db="UniProtKB">
        <authorList>
            <consortium name="WormBaseParasite"/>
        </authorList>
    </citation>
    <scope>IDENTIFICATION</scope>
</reference>
<accession>A0A158PJQ3</accession>
<dbReference type="CDD" id="cd01767">
    <property type="entry name" value="UBX"/>
    <property type="match status" value="1"/>
</dbReference>
<keyword evidence="3" id="KW-1185">Reference proteome</keyword>
<evidence type="ECO:0000313" key="2">
    <source>
        <dbReference type="EMBL" id="VDM60643.1"/>
    </source>
</evidence>
<dbReference type="PANTHER" id="PTHR23322">
    <property type="entry name" value="FAS-ASSOCIATED PROTEIN"/>
    <property type="match status" value="1"/>
</dbReference>
<dbReference type="InterPro" id="IPR050730">
    <property type="entry name" value="UBX_domain-protein"/>
</dbReference>
<dbReference type="GO" id="GO:0005783">
    <property type="term" value="C:endoplasmic reticulum"/>
    <property type="evidence" value="ECO:0007669"/>
    <property type="project" value="TreeGrafter"/>
</dbReference>